<keyword evidence="8" id="KW-0694">RNA-binding</keyword>
<evidence type="ECO:0000313" key="12">
    <source>
        <dbReference type="EMBL" id="CAH1395731.1"/>
    </source>
</evidence>
<name>A0A9P0H5D4_NEZVI</name>
<dbReference type="GO" id="GO:0005634">
    <property type="term" value="C:nucleus"/>
    <property type="evidence" value="ECO:0007669"/>
    <property type="project" value="UniProtKB-SubCell"/>
</dbReference>
<dbReference type="GO" id="GO:0003723">
    <property type="term" value="F:RNA binding"/>
    <property type="evidence" value="ECO:0007669"/>
    <property type="project" value="UniProtKB-KW"/>
</dbReference>
<comment type="subcellular location">
    <subcellularLocation>
        <location evidence="3">Cytoplasm</location>
    </subcellularLocation>
    <subcellularLocation>
        <location evidence="2">Nucleus</location>
    </subcellularLocation>
</comment>
<reference evidence="12" key="1">
    <citation type="submission" date="2022-01" db="EMBL/GenBank/DDBJ databases">
        <authorList>
            <person name="King R."/>
        </authorList>
    </citation>
    <scope>NUCLEOTIDE SEQUENCE</scope>
</reference>
<evidence type="ECO:0000256" key="9">
    <source>
        <dbReference type="ARBA" id="ARBA00023242"/>
    </source>
</evidence>
<accession>A0A9P0H5D4</accession>
<dbReference type="CDD" id="cd09232">
    <property type="entry name" value="Snurportin-1_C"/>
    <property type="match status" value="1"/>
</dbReference>
<evidence type="ECO:0000256" key="8">
    <source>
        <dbReference type="ARBA" id="ARBA00022884"/>
    </source>
</evidence>
<gene>
    <name evidence="12" type="ORF">NEZAVI_LOCUS5952</name>
</gene>
<keyword evidence="7" id="KW-0963">Cytoplasm</keyword>
<dbReference type="Pfam" id="PF21974">
    <property type="entry name" value="SPN1_m3Gcap_bd"/>
    <property type="match status" value="1"/>
</dbReference>
<feature type="domain" description="Snurportin-1 N-terminal" evidence="10">
    <location>
        <begin position="24"/>
        <end position="62"/>
    </location>
</feature>
<evidence type="ECO:0000313" key="13">
    <source>
        <dbReference type="Proteomes" id="UP001152798"/>
    </source>
</evidence>
<proteinExistence type="inferred from homology"/>
<dbReference type="AlphaFoldDB" id="A0A9P0H5D4"/>
<dbReference type="Pfam" id="PF11538">
    <property type="entry name" value="Snurportin1"/>
    <property type="match status" value="1"/>
</dbReference>
<dbReference type="InterPro" id="IPR047857">
    <property type="entry name" value="Snurportin1_C"/>
</dbReference>
<keyword evidence="6" id="KW-0813">Transport</keyword>
<keyword evidence="13" id="KW-1185">Reference proteome</keyword>
<dbReference type="PANTHER" id="PTHR13403">
    <property type="entry name" value="SNURPORTIN1 RNUT1 PROTEIN RNA, U TRANSPORTER 1"/>
    <property type="match status" value="1"/>
</dbReference>
<dbReference type="Proteomes" id="UP001152798">
    <property type="component" value="Chromosome 3"/>
</dbReference>
<protein>
    <recommendedName>
        <fullName evidence="5">Snurportin-1</fullName>
    </recommendedName>
</protein>
<evidence type="ECO:0000256" key="1">
    <source>
        <dbReference type="ARBA" id="ARBA00003975"/>
    </source>
</evidence>
<sequence>MEELIAGFVSSHITLDEADVSLIHPRYSQYKLKSIVSSQEKRRNQWLKEHKEKRFDHLNLQRGLFDGDNDFSMDVDGKKERHKKVYYSEYKGYLMLSEWLIAIPEDINKNWICKICPEGKRALVVATKGRTSAYGRNGASIFSSFPSWLPGGSKLANRGKTMLDTIFDQSNSTFYILDILQWSIETVGFEAEMRFYWMATKVTEEIPQIKDQCTTNKYKFVTLDHFPYSQLAEKMLVHPIFPGNSPRVDGILFFHREGCYVHTRSPLVTWLKPFMLPDILNIPVAPEYLLEKPPDYPNKMETEEVQNT</sequence>
<dbReference type="SUPFAM" id="SSF56091">
    <property type="entry name" value="DNA ligase/mRNA capping enzyme, catalytic domain"/>
    <property type="match status" value="1"/>
</dbReference>
<comment type="similarity">
    <text evidence="4">Belongs to the snurportin family.</text>
</comment>
<evidence type="ECO:0000256" key="3">
    <source>
        <dbReference type="ARBA" id="ARBA00004496"/>
    </source>
</evidence>
<feature type="domain" description="Snurportin-1 m3G cap-binding" evidence="11">
    <location>
        <begin position="94"/>
        <end position="273"/>
    </location>
</feature>
<evidence type="ECO:0000259" key="10">
    <source>
        <dbReference type="Pfam" id="PF11538"/>
    </source>
</evidence>
<evidence type="ECO:0000259" key="11">
    <source>
        <dbReference type="Pfam" id="PF21974"/>
    </source>
</evidence>
<keyword evidence="9" id="KW-0539">Nucleus</keyword>
<evidence type="ECO:0000256" key="5">
    <source>
        <dbReference type="ARBA" id="ARBA00016034"/>
    </source>
</evidence>
<comment type="function">
    <text evidence="1">Functions as an U snRNP-specific nuclear import adapter. Involved in the trimethylguanosine (m3G)-cap-dependent nuclear import of U snRNPs. Binds specifically to the terminal m3G-cap U snRNAs.</text>
</comment>
<evidence type="ECO:0000256" key="6">
    <source>
        <dbReference type="ARBA" id="ARBA00022448"/>
    </source>
</evidence>
<evidence type="ECO:0000256" key="7">
    <source>
        <dbReference type="ARBA" id="ARBA00022490"/>
    </source>
</evidence>
<evidence type="ECO:0000256" key="2">
    <source>
        <dbReference type="ARBA" id="ARBA00004123"/>
    </source>
</evidence>
<dbReference type="GO" id="GO:0061015">
    <property type="term" value="P:snRNA import into nucleus"/>
    <property type="evidence" value="ECO:0007669"/>
    <property type="project" value="InterPro"/>
</dbReference>
<dbReference type="EMBL" id="OV725079">
    <property type="protein sequence ID" value="CAH1395731.1"/>
    <property type="molecule type" value="Genomic_DNA"/>
</dbReference>
<dbReference type="InterPro" id="IPR017336">
    <property type="entry name" value="Snurportin-1"/>
</dbReference>
<dbReference type="PANTHER" id="PTHR13403:SF6">
    <property type="entry name" value="SNURPORTIN-1"/>
    <property type="match status" value="1"/>
</dbReference>
<dbReference type="OrthoDB" id="10003593at2759"/>
<dbReference type="GO" id="GO:0005737">
    <property type="term" value="C:cytoplasm"/>
    <property type="evidence" value="ECO:0007669"/>
    <property type="project" value="UniProtKB-SubCell"/>
</dbReference>
<dbReference type="InterPro" id="IPR024721">
    <property type="entry name" value="Snurportin-1_N"/>
</dbReference>
<evidence type="ECO:0000256" key="4">
    <source>
        <dbReference type="ARBA" id="ARBA00007540"/>
    </source>
</evidence>
<dbReference type="Gene3D" id="3.30.470.30">
    <property type="entry name" value="DNA ligase/mRNA capping enzyme"/>
    <property type="match status" value="1"/>
</dbReference>
<organism evidence="12 13">
    <name type="scientific">Nezara viridula</name>
    <name type="common">Southern green stink bug</name>
    <name type="synonym">Cimex viridulus</name>
    <dbReference type="NCBI Taxonomy" id="85310"/>
    <lineage>
        <taxon>Eukaryota</taxon>
        <taxon>Metazoa</taxon>
        <taxon>Ecdysozoa</taxon>
        <taxon>Arthropoda</taxon>
        <taxon>Hexapoda</taxon>
        <taxon>Insecta</taxon>
        <taxon>Pterygota</taxon>
        <taxon>Neoptera</taxon>
        <taxon>Paraneoptera</taxon>
        <taxon>Hemiptera</taxon>
        <taxon>Heteroptera</taxon>
        <taxon>Panheteroptera</taxon>
        <taxon>Pentatomomorpha</taxon>
        <taxon>Pentatomoidea</taxon>
        <taxon>Pentatomidae</taxon>
        <taxon>Pentatominae</taxon>
        <taxon>Nezara</taxon>
    </lineage>
</organism>